<dbReference type="OrthoDB" id="9766019at2"/>
<comment type="induction">
    <text evidence="8">By stress conditions e.g. heat shock.</text>
</comment>
<feature type="compositionally biased region" description="Acidic residues" evidence="11">
    <location>
        <begin position="621"/>
        <end position="639"/>
    </location>
</feature>
<dbReference type="InterPro" id="IPR029047">
    <property type="entry name" value="HSP70_peptide-bd_sf"/>
</dbReference>
<evidence type="ECO:0000313" key="13">
    <source>
        <dbReference type="Proteomes" id="UP000294575"/>
    </source>
</evidence>
<dbReference type="InterPro" id="IPR029048">
    <property type="entry name" value="HSP70_C_sf"/>
</dbReference>
<sequence>MSKIIGIDLGTTNSCVSVLENGVSKIIENAEGGRTTPSIIAYTNDGEILVGQAAKRQAVTNPQNTLYAVKRLIGRRFDEDVVQKDIKMVPYTIVKADNGDAWVEVKGEKMAPPQISAEVLKKMKKTAEDYLGEPVTEAVVTVPAYFNDSQRQATKDAGRIAGLDVKRIINEPTAAALAYGMDKGKGDHTIIVYDLGGGTFDVSVIEIAEIDGEHQFEVLATNGDTFLGGEDFDIRLIDYLADEFKKENGMDLKGDPLAMQRLKEAAEKAKIELSSAQQTDVNLPYVTADATGPKHLNVKVTRAKLESLVEDLVKRTLEPCRIALQDAGLDAKAINDVILVGGQTRMPLVQQTVADFFGTEARKDVNPDEAVAMGAAIQGAVLAGDVKDVLLLDVTPLTLGIETMGGVMTALIEKNTTIPSKKSQVFSTADDNQGAVTIHVLQGERKQAAQNKSLGKFDLADIPPAPRGVPQIEVTFDIDANGILNVSAKDKATGKQQSIVIKANSGLSDEEIEQMVRDAEANAEEDRKFEELVTARNQGDQLVHATKKMLSEHADKVSDDEKTAIEAALAELEEALKGDDKEAIDAKVEALSQASAPVAQKMYAEQAEAGQAEADAGQASDADDVVDAEFEEVKEDDKK</sequence>
<evidence type="ECO:0000256" key="3">
    <source>
        <dbReference type="ARBA" id="ARBA00022553"/>
    </source>
</evidence>
<feature type="region of interest" description="Disordered" evidence="11">
    <location>
        <begin position="602"/>
        <end position="639"/>
    </location>
</feature>
<dbReference type="PRINTS" id="PR00301">
    <property type="entry name" value="HEATSHOCK70"/>
</dbReference>
<dbReference type="Gene3D" id="3.90.640.10">
    <property type="entry name" value="Actin, Chain A, domain 4"/>
    <property type="match status" value="1"/>
</dbReference>
<dbReference type="SUPFAM" id="SSF53067">
    <property type="entry name" value="Actin-like ATPase domain"/>
    <property type="match status" value="2"/>
</dbReference>
<dbReference type="InterPro" id="IPR013126">
    <property type="entry name" value="Hsp_70_fam"/>
</dbReference>
<dbReference type="AlphaFoldDB" id="A0A4R6TRJ9"/>
<dbReference type="Gene3D" id="1.20.1270.10">
    <property type="match status" value="1"/>
</dbReference>
<feature type="compositionally biased region" description="Low complexity" evidence="11">
    <location>
        <begin position="604"/>
        <end position="620"/>
    </location>
</feature>
<dbReference type="FunFam" id="3.90.640.10:FF:000003">
    <property type="entry name" value="Molecular chaperone DnaK"/>
    <property type="match status" value="1"/>
</dbReference>
<dbReference type="NCBIfam" id="TIGR02350">
    <property type="entry name" value="prok_dnaK"/>
    <property type="match status" value="1"/>
</dbReference>
<keyword evidence="10" id="KW-0175">Coiled coil</keyword>
<dbReference type="SUPFAM" id="SSF100934">
    <property type="entry name" value="Heat shock protein 70kD (HSP70), C-terminal subdomain"/>
    <property type="match status" value="1"/>
</dbReference>
<dbReference type="CDD" id="cd10234">
    <property type="entry name" value="ASKHA_NBD_HSP70_DnaK-like"/>
    <property type="match status" value="1"/>
</dbReference>
<evidence type="ECO:0000256" key="9">
    <source>
        <dbReference type="RuleBase" id="RU003322"/>
    </source>
</evidence>
<dbReference type="SUPFAM" id="SSF100920">
    <property type="entry name" value="Heat shock protein 70kD (HSP70), peptide-binding domain"/>
    <property type="match status" value="1"/>
</dbReference>
<dbReference type="InterPro" id="IPR043129">
    <property type="entry name" value="ATPase_NBD"/>
</dbReference>
<reference evidence="12 13" key="1">
    <citation type="submission" date="2019-03" db="EMBL/GenBank/DDBJ databases">
        <title>Genomic Encyclopedia of Type Strains, Phase IV (KMG-IV): sequencing the most valuable type-strain genomes for metagenomic binning, comparative biology and taxonomic classification.</title>
        <authorList>
            <person name="Goeker M."/>
        </authorList>
    </citation>
    <scope>NUCLEOTIDE SEQUENCE [LARGE SCALE GENOMIC DNA]</scope>
    <source>
        <strain evidence="12 13">DSM 28679</strain>
    </source>
</reference>
<dbReference type="InterPro" id="IPR018181">
    <property type="entry name" value="Heat_shock_70_CS"/>
</dbReference>
<evidence type="ECO:0000256" key="6">
    <source>
        <dbReference type="ARBA" id="ARBA00023016"/>
    </source>
</evidence>
<dbReference type="PROSITE" id="PS00329">
    <property type="entry name" value="HSP70_2"/>
    <property type="match status" value="1"/>
</dbReference>
<dbReference type="HAMAP" id="MF_00332">
    <property type="entry name" value="DnaK"/>
    <property type="match status" value="1"/>
</dbReference>
<evidence type="ECO:0000256" key="11">
    <source>
        <dbReference type="SAM" id="MobiDB-lite"/>
    </source>
</evidence>
<evidence type="ECO:0000256" key="7">
    <source>
        <dbReference type="ARBA" id="ARBA00023186"/>
    </source>
</evidence>
<dbReference type="Gene3D" id="2.60.34.10">
    <property type="entry name" value="Substrate Binding Domain Of DNAk, Chain A, domain 1"/>
    <property type="match status" value="1"/>
</dbReference>
<accession>A0A4R6TRJ9</accession>
<dbReference type="FunFam" id="2.60.34.10:FF:000014">
    <property type="entry name" value="Chaperone protein DnaK HSP70"/>
    <property type="match status" value="1"/>
</dbReference>
<dbReference type="NCBIfam" id="NF003520">
    <property type="entry name" value="PRK05183.1"/>
    <property type="match status" value="1"/>
</dbReference>
<evidence type="ECO:0000256" key="4">
    <source>
        <dbReference type="ARBA" id="ARBA00022741"/>
    </source>
</evidence>
<feature type="coiled-coil region" evidence="10">
    <location>
        <begin position="562"/>
        <end position="589"/>
    </location>
</feature>
<proteinExistence type="evidence at transcript level"/>
<dbReference type="GO" id="GO:0051082">
    <property type="term" value="F:unfolded protein binding"/>
    <property type="evidence" value="ECO:0007669"/>
    <property type="project" value="InterPro"/>
</dbReference>
<dbReference type="PROSITE" id="PS01036">
    <property type="entry name" value="HSP70_3"/>
    <property type="match status" value="1"/>
</dbReference>
<comment type="similarity">
    <text evidence="1 8 9">Belongs to the heat shock protein 70 family.</text>
</comment>
<comment type="caution">
    <text evidence="12">The sequence shown here is derived from an EMBL/GenBank/DDBJ whole genome shotgun (WGS) entry which is preliminary data.</text>
</comment>
<dbReference type="PANTHER" id="PTHR19375">
    <property type="entry name" value="HEAT SHOCK PROTEIN 70KDA"/>
    <property type="match status" value="1"/>
</dbReference>
<dbReference type="InterPro" id="IPR012725">
    <property type="entry name" value="Chaperone_DnaK"/>
</dbReference>
<dbReference type="Pfam" id="PF00012">
    <property type="entry name" value="HSP70"/>
    <property type="match status" value="1"/>
</dbReference>
<dbReference type="FunFam" id="1.20.1270.10:FF:000001">
    <property type="entry name" value="Molecular chaperone DnaK"/>
    <property type="match status" value="1"/>
</dbReference>
<dbReference type="NCBIfam" id="NF001413">
    <property type="entry name" value="PRK00290.1"/>
    <property type="match status" value="1"/>
</dbReference>
<dbReference type="FunFam" id="3.30.420.40:FF:000004">
    <property type="entry name" value="Molecular chaperone DnaK"/>
    <property type="match status" value="1"/>
</dbReference>
<evidence type="ECO:0000313" key="12">
    <source>
        <dbReference type="EMBL" id="TDQ36198.1"/>
    </source>
</evidence>
<dbReference type="GO" id="GO:0140662">
    <property type="term" value="F:ATP-dependent protein folding chaperone"/>
    <property type="evidence" value="ECO:0007669"/>
    <property type="project" value="InterPro"/>
</dbReference>
<keyword evidence="3 8" id="KW-0597">Phosphoprotein</keyword>
<evidence type="ECO:0000256" key="1">
    <source>
        <dbReference type="ARBA" id="ARBA00007381"/>
    </source>
</evidence>
<evidence type="ECO:0000256" key="5">
    <source>
        <dbReference type="ARBA" id="ARBA00022840"/>
    </source>
</evidence>
<organism evidence="12 13">
    <name type="scientific">Thiopseudomonas denitrificans</name>
    <dbReference type="NCBI Taxonomy" id="1501432"/>
    <lineage>
        <taxon>Bacteria</taxon>
        <taxon>Pseudomonadati</taxon>
        <taxon>Pseudomonadota</taxon>
        <taxon>Gammaproteobacteria</taxon>
        <taxon>Pseudomonadales</taxon>
        <taxon>Pseudomonadaceae</taxon>
        <taxon>Thiopseudomonas</taxon>
    </lineage>
</organism>
<dbReference type="EMBL" id="SNYK01000014">
    <property type="protein sequence ID" value="TDQ36198.1"/>
    <property type="molecule type" value="Genomic_DNA"/>
</dbReference>
<gene>
    <name evidence="8" type="primary">dnaK</name>
    <name evidence="12" type="ORF">DFQ45_11465</name>
</gene>
<protein>
    <recommendedName>
        <fullName evidence="2 8">Chaperone protein DnaK</fullName>
    </recommendedName>
    <alternativeName>
        <fullName evidence="8">HSP70</fullName>
    </alternativeName>
    <alternativeName>
        <fullName evidence="8">Heat shock 70 kDa protein</fullName>
    </alternativeName>
    <alternativeName>
        <fullName evidence="8">Heat shock protein 70</fullName>
    </alternativeName>
</protein>
<comment type="function">
    <text evidence="8">Acts as a chaperone.</text>
</comment>
<keyword evidence="4 8" id="KW-0547">Nucleotide-binding</keyword>
<name>A0A4R6TRJ9_9GAMM</name>
<dbReference type="RefSeq" id="WP_101496394.1">
    <property type="nucleotide sequence ID" value="NZ_LNJZ01000005.1"/>
</dbReference>
<evidence type="ECO:0000256" key="10">
    <source>
        <dbReference type="SAM" id="Coils"/>
    </source>
</evidence>
<dbReference type="GO" id="GO:0005524">
    <property type="term" value="F:ATP binding"/>
    <property type="evidence" value="ECO:0007669"/>
    <property type="project" value="UniProtKB-UniRule"/>
</dbReference>
<keyword evidence="13" id="KW-1185">Reference proteome</keyword>
<evidence type="ECO:0000256" key="8">
    <source>
        <dbReference type="HAMAP-Rule" id="MF_00332"/>
    </source>
</evidence>
<feature type="modified residue" description="Phosphothreonine; by autocatalysis" evidence="8">
    <location>
        <position position="199"/>
    </location>
</feature>
<dbReference type="Gene3D" id="3.30.420.40">
    <property type="match status" value="2"/>
</dbReference>
<keyword evidence="6 8" id="KW-0346">Stress response</keyword>
<dbReference type="Proteomes" id="UP000294575">
    <property type="component" value="Unassembled WGS sequence"/>
</dbReference>
<evidence type="ECO:0000256" key="2">
    <source>
        <dbReference type="ARBA" id="ARBA00014415"/>
    </source>
</evidence>
<keyword evidence="5 8" id="KW-0067">ATP-binding</keyword>
<keyword evidence="7 8" id="KW-0143">Chaperone</keyword>
<dbReference type="PROSITE" id="PS00297">
    <property type="entry name" value="HSP70_1"/>
    <property type="match status" value="1"/>
</dbReference>